<organism evidence="2 3">
    <name type="scientific">Tubulinosema ratisbonensis</name>
    <dbReference type="NCBI Taxonomy" id="291195"/>
    <lineage>
        <taxon>Eukaryota</taxon>
        <taxon>Fungi</taxon>
        <taxon>Fungi incertae sedis</taxon>
        <taxon>Microsporidia</taxon>
        <taxon>Tubulinosematoidea</taxon>
        <taxon>Tubulinosematidae</taxon>
        <taxon>Tubulinosema</taxon>
    </lineage>
</organism>
<sequence length="149" mass="17563">MNNLTTALTCYFICYILEMSSLITYIKLTINDLTKMGIKVYPFTVFVLHGYFMLSFLSMLSIMILYFSKRQNMFIPFLIFDGNILFQSTLNLFAFSRNYTYLANLGFLCLGYLIIIYYNKPIYSHIFEYESRRAGITEKQRRGVKVSKN</sequence>
<feature type="transmembrane region" description="Helical" evidence="1">
    <location>
        <begin position="46"/>
        <end position="67"/>
    </location>
</feature>
<gene>
    <name evidence="2" type="ORF">TUBRATIS_17810</name>
</gene>
<dbReference type="VEuPathDB" id="MicrosporidiaDB:TUBRATIS_17810"/>
<protein>
    <submittedName>
        <fullName evidence="2">Uncharacterized protein</fullName>
    </submittedName>
</protein>
<evidence type="ECO:0000256" key="1">
    <source>
        <dbReference type="SAM" id="Phobius"/>
    </source>
</evidence>
<comment type="caution">
    <text evidence="2">The sequence shown here is derived from an EMBL/GenBank/DDBJ whole genome shotgun (WGS) entry which is preliminary data.</text>
</comment>
<feature type="transmembrane region" description="Helical" evidence="1">
    <location>
        <begin position="101"/>
        <end position="118"/>
    </location>
</feature>
<feature type="transmembrane region" description="Helical" evidence="1">
    <location>
        <begin position="74"/>
        <end position="95"/>
    </location>
</feature>
<feature type="transmembrane region" description="Helical" evidence="1">
    <location>
        <begin position="7"/>
        <end position="26"/>
    </location>
</feature>
<keyword evidence="1" id="KW-0472">Membrane</keyword>
<dbReference type="EMBL" id="RCSS01000420">
    <property type="protein sequence ID" value="RVD91757.1"/>
    <property type="molecule type" value="Genomic_DNA"/>
</dbReference>
<keyword evidence="3" id="KW-1185">Reference proteome</keyword>
<name>A0A437AKZ3_9MICR</name>
<evidence type="ECO:0000313" key="3">
    <source>
        <dbReference type="Proteomes" id="UP000282876"/>
    </source>
</evidence>
<proteinExistence type="predicted"/>
<keyword evidence="1" id="KW-0812">Transmembrane</keyword>
<dbReference type="AlphaFoldDB" id="A0A437AKZ3"/>
<reference evidence="2 3" key="1">
    <citation type="submission" date="2018-10" db="EMBL/GenBank/DDBJ databases">
        <title>Draft genome sequence of the microsporidian Tubulinosema ratisbonensis.</title>
        <authorList>
            <person name="Polonais V."/>
            <person name="Peyretaillade E."/>
            <person name="Niehus S."/>
            <person name="Wawrzyniak I."/>
            <person name="Franchet A."/>
            <person name="Gaspin C."/>
            <person name="Reichstadt M."/>
            <person name="Belser C."/>
            <person name="Labadie K."/>
            <person name="Delbac F."/>
            <person name="Ferrandon D."/>
        </authorList>
    </citation>
    <scope>NUCLEOTIDE SEQUENCE [LARGE SCALE GENOMIC DNA]</scope>
    <source>
        <strain evidence="2 3">Franzen</strain>
    </source>
</reference>
<keyword evidence="1" id="KW-1133">Transmembrane helix</keyword>
<accession>A0A437AKZ3</accession>
<evidence type="ECO:0000313" key="2">
    <source>
        <dbReference type="EMBL" id="RVD91757.1"/>
    </source>
</evidence>
<dbReference type="Proteomes" id="UP000282876">
    <property type="component" value="Unassembled WGS sequence"/>
</dbReference>